<keyword evidence="2" id="KW-0812">Transmembrane</keyword>
<evidence type="ECO:0000256" key="2">
    <source>
        <dbReference type="SAM" id="Phobius"/>
    </source>
</evidence>
<feature type="transmembrane region" description="Helical" evidence="2">
    <location>
        <begin position="6"/>
        <end position="28"/>
    </location>
</feature>
<dbReference type="AlphaFoldDB" id="A0A445L2N7"/>
<protein>
    <submittedName>
        <fullName evidence="3">Uncharacterized protein</fullName>
    </submittedName>
</protein>
<dbReference type="Proteomes" id="UP000289340">
    <property type="component" value="Chromosome 4"/>
</dbReference>
<keyword evidence="4" id="KW-1185">Reference proteome</keyword>
<gene>
    <name evidence="3" type="ORF">D0Y65_010279</name>
</gene>
<proteinExistence type="predicted"/>
<accession>A0A445L2N7</accession>
<feature type="compositionally biased region" description="Basic residues" evidence="1">
    <location>
        <begin position="268"/>
        <end position="281"/>
    </location>
</feature>
<dbReference type="EMBL" id="QZWG01000004">
    <property type="protein sequence ID" value="RZC17412.1"/>
    <property type="molecule type" value="Genomic_DNA"/>
</dbReference>
<dbReference type="Gramene" id="XM_028374796.1">
    <property type="protein sequence ID" value="XP_028230597.1"/>
    <property type="gene ID" value="LOC114410888"/>
</dbReference>
<evidence type="ECO:0000256" key="1">
    <source>
        <dbReference type="SAM" id="MobiDB-lite"/>
    </source>
</evidence>
<feature type="compositionally biased region" description="Low complexity" evidence="1">
    <location>
        <begin position="238"/>
        <end position="259"/>
    </location>
</feature>
<reference evidence="3 4" key="1">
    <citation type="submission" date="2018-09" db="EMBL/GenBank/DDBJ databases">
        <title>A high-quality reference genome of wild soybean provides a powerful tool to mine soybean genomes.</title>
        <authorList>
            <person name="Xie M."/>
            <person name="Chung C.Y.L."/>
            <person name="Li M.-W."/>
            <person name="Wong F.-L."/>
            <person name="Chan T.-F."/>
            <person name="Lam H.-M."/>
        </authorList>
    </citation>
    <scope>NUCLEOTIDE SEQUENCE [LARGE SCALE GENOMIC DNA]</scope>
    <source>
        <strain evidence="4">cv. W05</strain>
        <tissue evidence="3">Hypocotyl of etiolated seedlings</tissue>
    </source>
</reference>
<feature type="compositionally biased region" description="Basic and acidic residues" evidence="1">
    <location>
        <begin position="162"/>
        <end position="174"/>
    </location>
</feature>
<keyword evidence="2" id="KW-0472">Membrane</keyword>
<evidence type="ECO:0000313" key="4">
    <source>
        <dbReference type="Proteomes" id="UP000289340"/>
    </source>
</evidence>
<feature type="region of interest" description="Disordered" evidence="1">
    <location>
        <begin position="67"/>
        <end position="204"/>
    </location>
</feature>
<organism evidence="3 4">
    <name type="scientific">Glycine soja</name>
    <name type="common">Wild soybean</name>
    <dbReference type="NCBI Taxonomy" id="3848"/>
    <lineage>
        <taxon>Eukaryota</taxon>
        <taxon>Viridiplantae</taxon>
        <taxon>Streptophyta</taxon>
        <taxon>Embryophyta</taxon>
        <taxon>Tracheophyta</taxon>
        <taxon>Spermatophyta</taxon>
        <taxon>Magnoliopsida</taxon>
        <taxon>eudicotyledons</taxon>
        <taxon>Gunneridae</taxon>
        <taxon>Pentapetalae</taxon>
        <taxon>rosids</taxon>
        <taxon>fabids</taxon>
        <taxon>Fabales</taxon>
        <taxon>Fabaceae</taxon>
        <taxon>Papilionoideae</taxon>
        <taxon>50 kb inversion clade</taxon>
        <taxon>NPAAA clade</taxon>
        <taxon>indigoferoid/millettioid clade</taxon>
        <taxon>Phaseoleae</taxon>
        <taxon>Glycine</taxon>
        <taxon>Glycine subgen. Soja</taxon>
    </lineage>
</organism>
<feature type="compositionally biased region" description="Polar residues" evidence="1">
    <location>
        <begin position="228"/>
        <end position="237"/>
    </location>
</feature>
<sequence>MHTITIYNPFIILHLLPTLHCVIIIILIKMGGNNSRLNGNGGEVLPARIRNRWEELRKRKSGEDGTLLKKELLNSDGVDEGNSQSSEENGSEHKRDSLNDAQQAKGVEKLSKVVPLPVSEPGNEEQRNELHNEEKGKDAEKKGEVVELKTGKVQSTAGLQPEIKHEESNVKNDSSDDDDVEDEDEDEDEEDDIQRLIGPSSPSFKIYCTEADKIKEEELHDSKALGDENQTVALLQKSSSTNSIDESSTSASGNTGNSNEIVEIKSASSKRKGNKKKKFGAMKKNLLQVKHLNMNRMNPILACTGNDRRRLLSED</sequence>
<evidence type="ECO:0000313" key="3">
    <source>
        <dbReference type="EMBL" id="RZC17412.1"/>
    </source>
</evidence>
<comment type="caution">
    <text evidence="3">The sequence shown here is derived from an EMBL/GenBank/DDBJ whole genome shotgun (WGS) entry which is preliminary data.</text>
</comment>
<name>A0A445L2N7_GLYSO</name>
<feature type="compositionally biased region" description="Acidic residues" evidence="1">
    <location>
        <begin position="175"/>
        <end position="192"/>
    </location>
</feature>
<keyword evidence="2" id="KW-1133">Transmembrane helix</keyword>
<feature type="compositionally biased region" description="Basic and acidic residues" evidence="1">
    <location>
        <begin position="124"/>
        <end position="150"/>
    </location>
</feature>
<feature type="region of interest" description="Disordered" evidence="1">
    <location>
        <begin position="219"/>
        <end position="281"/>
    </location>
</feature>